<dbReference type="KEGG" id="taz:TREAZ_0215"/>
<sequence>MSIVGLDGTYFSDIVWEDIRIYNCQRLICMTFVDDFWHGDLPGHQEHEGGIQNAAFLNISSISSGKNIHGSRISNEILLNGYGGDKYVTNPKKYIENIIFENVIIDGMKLTASYDRLRKNNYVRNLVFK</sequence>
<dbReference type="AlphaFoldDB" id="F5YEB0"/>
<dbReference type="Gene3D" id="2.160.20.10">
    <property type="entry name" value="Single-stranded right-handed beta-helix, Pectin lyase-like"/>
    <property type="match status" value="1"/>
</dbReference>
<dbReference type="Proteomes" id="UP000009222">
    <property type="component" value="Chromosome"/>
</dbReference>
<evidence type="ECO:0000313" key="2">
    <source>
        <dbReference type="Proteomes" id="UP000009222"/>
    </source>
</evidence>
<reference evidence="2" key="1">
    <citation type="submission" date="2009-12" db="EMBL/GenBank/DDBJ databases">
        <title>Complete sequence of Treponema azotonutricium strain ZAS-9.</title>
        <authorList>
            <person name="Tetu S.G."/>
            <person name="Matson E."/>
            <person name="Ren Q."/>
            <person name="Seshadri R."/>
            <person name="Elbourne L."/>
            <person name="Hassan K.A."/>
            <person name="Durkin A."/>
            <person name="Radune D."/>
            <person name="Mohamoud Y."/>
            <person name="Shay R."/>
            <person name="Jin S."/>
            <person name="Zhang X."/>
            <person name="Lucey K."/>
            <person name="Ballor N.R."/>
            <person name="Ottesen E."/>
            <person name="Rosenthal R."/>
            <person name="Allen A."/>
            <person name="Leadbetter J.R."/>
            <person name="Paulsen I.T."/>
        </authorList>
    </citation>
    <scope>NUCLEOTIDE SEQUENCE [LARGE SCALE GENOMIC DNA]</scope>
    <source>
        <strain evidence="2">ATCC BAA-888 / DSM 13862 / ZAS-9</strain>
    </source>
</reference>
<reference evidence="1 2" key="2">
    <citation type="journal article" date="2011" name="ISME J.">
        <title>RNA-seq reveals cooperative metabolic interactions between two termite-gut spirochete species in co-culture.</title>
        <authorList>
            <person name="Rosenthal A.Z."/>
            <person name="Matson E.G."/>
            <person name="Eldar A."/>
            <person name="Leadbetter J.R."/>
        </authorList>
    </citation>
    <scope>NUCLEOTIDE SEQUENCE [LARGE SCALE GENOMIC DNA]</scope>
    <source>
        <strain evidence="2">ATCC BAA-888 / DSM 13862 / ZAS-9</strain>
    </source>
</reference>
<dbReference type="STRING" id="545695.TREAZ_0215"/>
<name>F5YEB0_LEAAZ</name>
<dbReference type="EMBL" id="CP001841">
    <property type="protein sequence ID" value="AEF80562.1"/>
    <property type="molecule type" value="Genomic_DNA"/>
</dbReference>
<organism evidence="1 2">
    <name type="scientific">Leadbettera azotonutricia (strain ATCC BAA-888 / DSM 13862 / ZAS-9)</name>
    <name type="common">Treponema azotonutricium</name>
    <dbReference type="NCBI Taxonomy" id="545695"/>
    <lineage>
        <taxon>Bacteria</taxon>
        <taxon>Pseudomonadati</taxon>
        <taxon>Spirochaetota</taxon>
        <taxon>Spirochaetia</taxon>
        <taxon>Spirochaetales</taxon>
        <taxon>Breznakiellaceae</taxon>
        <taxon>Leadbettera</taxon>
    </lineage>
</organism>
<proteinExistence type="predicted"/>
<protein>
    <submittedName>
        <fullName evidence="1">Uncharacterized protein</fullName>
    </submittedName>
</protein>
<dbReference type="InterPro" id="IPR012334">
    <property type="entry name" value="Pectin_lyas_fold"/>
</dbReference>
<dbReference type="InParanoid" id="F5YEB0"/>
<evidence type="ECO:0000313" key="1">
    <source>
        <dbReference type="EMBL" id="AEF80562.1"/>
    </source>
</evidence>
<gene>
    <name evidence="1" type="ordered locus">TREAZ_0215</name>
</gene>
<accession>F5YEB0</accession>
<dbReference type="HOGENOM" id="CLU_1947870_0_0_12"/>
<keyword evidence="2" id="KW-1185">Reference proteome</keyword>